<sequence length="104" mass="11945">MNKKLFGLPEKIDERSLTECRIGFLELPNGLVLEKDGFVILGDNSRFMIHAFYEADLGKNIFVVYGISVERGKLEYHYTDEIIATASDRFDEAQYMANVAFNRD</sequence>
<dbReference type="Proteomes" id="UP000034799">
    <property type="component" value="Unassembled WGS sequence"/>
</dbReference>
<organism evidence="1 2">
    <name type="scientific">candidate division WS6 bacterium GW2011_GWF2_39_15</name>
    <dbReference type="NCBI Taxonomy" id="1619100"/>
    <lineage>
        <taxon>Bacteria</taxon>
        <taxon>Candidatus Dojkabacteria</taxon>
    </lineage>
</organism>
<name>A0A0G0MQR7_9BACT</name>
<reference evidence="1 2" key="1">
    <citation type="journal article" date="2015" name="Nature">
        <title>rRNA introns, odd ribosomes, and small enigmatic genomes across a large radiation of phyla.</title>
        <authorList>
            <person name="Brown C.T."/>
            <person name="Hug L.A."/>
            <person name="Thomas B.C."/>
            <person name="Sharon I."/>
            <person name="Castelle C.J."/>
            <person name="Singh A."/>
            <person name="Wilkins M.J."/>
            <person name="Williams K.H."/>
            <person name="Banfield J.F."/>
        </authorList>
    </citation>
    <scope>NUCLEOTIDE SEQUENCE [LARGE SCALE GENOMIC DNA]</scope>
</reference>
<accession>A0A0G0MQR7</accession>
<comment type="caution">
    <text evidence="1">The sequence shown here is derived from an EMBL/GenBank/DDBJ whole genome shotgun (WGS) entry which is preliminary data.</text>
</comment>
<protein>
    <submittedName>
        <fullName evidence="1">Uncharacterized protein</fullName>
    </submittedName>
</protein>
<evidence type="ECO:0000313" key="1">
    <source>
        <dbReference type="EMBL" id="KKR06374.1"/>
    </source>
</evidence>
<dbReference type="EMBL" id="LBWK01000001">
    <property type="protein sequence ID" value="KKR06374.1"/>
    <property type="molecule type" value="Genomic_DNA"/>
</dbReference>
<gene>
    <name evidence="1" type="ORF">UT34_C0001G0414</name>
</gene>
<dbReference type="AlphaFoldDB" id="A0A0G0MQR7"/>
<proteinExistence type="predicted"/>
<evidence type="ECO:0000313" key="2">
    <source>
        <dbReference type="Proteomes" id="UP000034799"/>
    </source>
</evidence>